<gene>
    <name evidence="8" type="ORF">SVIM_LOCUS61965</name>
</gene>
<keyword evidence="5" id="KW-0472">Membrane</keyword>
<protein>
    <recommendedName>
        <fullName evidence="7">Chitin-binding type-1 domain-containing protein</fullName>
    </recommendedName>
</protein>
<dbReference type="AlphaFoldDB" id="A0A6N2KBZ1"/>
<feature type="transmembrane region" description="Helical" evidence="5">
    <location>
        <begin position="94"/>
        <end position="116"/>
    </location>
</feature>
<dbReference type="Gene3D" id="3.30.60.10">
    <property type="entry name" value="Endochitinase-like"/>
    <property type="match status" value="1"/>
</dbReference>
<comment type="caution">
    <text evidence="3">Lacks conserved residue(s) required for the propagation of feature annotation.</text>
</comment>
<dbReference type="Pfam" id="PF00187">
    <property type="entry name" value="Chitin_bind_1"/>
    <property type="match status" value="1"/>
</dbReference>
<evidence type="ECO:0000256" key="4">
    <source>
        <dbReference type="SAM" id="MobiDB-lite"/>
    </source>
</evidence>
<feature type="chain" id="PRO_5027024366" description="Chitin-binding type-1 domain-containing protein" evidence="6">
    <location>
        <begin position="30"/>
        <end position="245"/>
    </location>
</feature>
<evidence type="ECO:0000256" key="1">
    <source>
        <dbReference type="ARBA" id="ARBA00022669"/>
    </source>
</evidence>
<evidence type="ECO:0000313" key="8">
    <source>
        <dbReference type="EMBL" id="VFU25609.1"/>
    </source>
</evidence>
<evidence type="ECO:0000256" key="6">
    <source>
        <dbReference type="SAM" id="SignalP"/>
    </source>
</evidence>
<accession>A0A6N2KBZ1</accession>
<dbReference type="SUPFAM" id="SSF57016">
    <property type="entry name" value="Plant lectins/antimicrobial peptides"/>
    <property type="match status" value="1"/>
</dbReference>
<keyword evidence="5" id="KW-1133">Transmembrane helix</keyword>
<feature type="compositionally biased region" description="Low complexity" evidence="4">
    <location>
        <begin position="227"/>
        <end position="236"/>
    </location>
</feature>
<evidence type="ECO:0000256" key="5">
    <source>
        <dbReference type="SAM" id="Phobius"/>
    </source>
</evidence>
<dbReference type="PROSITE" id="PS50941">
    <property type="entry name" value="CHIT_BIND_I_2"/>
    <property type="match status" value="1"/>
</dbReference>
<feature type="signal peptide" evidence="6">
    <location>
        <begin position="1"/>
        <end position="29"/>
    </location>
</feature>
<feature type="compositionally biased region" description="Basic and acidic residues" evidence="4">
    <location>
        <begin position="163"/>
        <end position="174"/>
    </location>
</feature>
<feature type="compositionally biased region" description="Pro residues" evidence="4">
    <location>
        <begin position="131"/>
        <end position="141"/>
    </location>
</feature>
<keyword evidence="1 3" id="KW-0147">Chitin-binding</keyword>
<dbReference type="EMBL" id="CAADRP010000236">
    <property type="protein sequence ID" value="VFU25609.1"/>
    <property type="molecule type" value="Genomic_DNA"/>
</dbReference>
<dbReference type="GO" id="GO:0008061">
    <property type="term" value="F:chitin binding"/>
    <property type="evidence" value="ECO:0007669"/>
    <property type="project" value="UniProtKB-UniRule"/>
</dbReference>
<proteinExistence type="predicted"/>
<dbReference type="InterPro" id="IPR001002">
    <property type="entry name" value="Chitin-bd_1"/>
</dbReference>
<dbReference type="SMART" id="SM00270">
    <property type="entry name" value="ChtBD1"/>
    <property type="match status" value="1"/>
</dbReference>
<keyword evidence="2 3" id="KW-1015">Disulfide bond</keyword>
<dbReference type="InterPro" id="IPR018371">
    <property type="entry name" value="Chitin-binding_1_CS"/>
</dbReference>
<reference evidence="8" key="1">
    <citation type="submission" date="2019-03" db="EMBL/GenBank/DDBJ databases">
        <authorList>
            <person name="Mank J."/>
            <person name="Almeida P."/>
        </authorList>
    </citation>
    <scope>NUCLEOTIDE SEQUENCE</scope>
    <source>
        <strain evidence="8">78183</strain>
    </source>
</reference>
<name>A0A6N2KBZ1_SALVM</name>
<dbReference type="CDD" id="cd00035">
    <property type="entry name" value="ChtBD1"/>
    <property type="match status" value="1"/>
</dbReference>
<feature type="region of interest" description="Disordered" evidence="4">
    <location>
        <begin position="125"/>
        <end position="245"/>
    </location>
</feature>
<keyword evidence="6" id="KW-0732">Signal</keyword>
<organism evidence="8">
    <name type="scientific">Salix viminalis</name>
    <name type="common">Common osier</name>
    <name type="synonym">Basket willow</name>
    <dbReference type="NCBI Taxonomy" id="40686"/>
    <lineage>
        <taxon>Eukaryota</taxon>
        <taxon>Viridiplantae</taxon>
        <taxon>Streptophyta</taxon>
        <taxon>Embryophyta</taxon>
        <taxon>Tracheophyta</taxon>
        <taxon>Spermatophyta</taxon>
        <taxon>Magnoliopsida</taxon>
        <taxon>eudicotyledons</taxon>
        <taxon>Gunneridae</taxon>
        <taxon>Pentapetalae</taxon>
        <taxon>rosids</taxon>
        <taxon>fabids</taxon>
        <taxon>Malpighiales</taxon>
        <taxon>Salicaceae</taxon>
        <taxon>Saliceae</taxon>
        <taxon>Salix</taxon>
    </lineage>
</organism>
<dbReference type="InterPro" id="IPR036861">
    <property type="entry name" value="Endochitinase-like_sf"/>
</dbReference>
<feature type="disulfide bond" evidence="3">
    <location>
        <begin position="39"/>
        <end position="53"/>
    </location>
</feature>
<evidence type="ECO:0000259" key="7">
    <source>
        <dbReference type="PROSITE" id="PS50941"/>
    </source>
</evidence>
<sequence length="245" mass="25726">MAPSVRKNQLLIVLLGVLIAGAVPSYVVAQNCGCAAAECCSRWGYCGTGDDYCGTGCQGGPCTPAAPTNDVSVPDICLASDSSYDHHRLRVSSFLGLFGISLGVSTFALVLFYIFYRREQIARDREEAAGPGPPAHEPPARGPAAQEPPAGGPEPPARGIELPAHEPPAREPEPPARGTEPPAHEPPAIELVAQGPAAHEQPAREPEPPAQGPAADDNIQWNRKRSSSGSTKTSSISHRKSSHSY</sequence>
<dbReference type="PROSITE" id="PS00026">
    <property type="entry name" value="CHIT_BIND_I_1"/>
    <property type="match status" value="1"/>
</dbReference>
<evidence type="ECO:0000256" key="2">
    <source>
        <dbReference type="ARBA" id="ARBA00023157"/>
    </source>
</evidence>
<feature type="disulfide bond" evidence="3">
    <location>
        <begin position="34"/>
        <end position="46"/>
    </location>
</feature>
<keyword evidence="5" id="KW-0812">Transmembrane</keyword>
<dbReference type="FunFam" id="3.30.60.10:FF:000003">
    <property type="entry name" value="Class IV chitinase"/>
    <property type="match status" value="1"/>
</dbReference>
<feature type="domain" description="Chitin-binding type-1" evidence="7">
    <location>
        <begin position="29"/>
        <end position="64"/>
    </location>
</feature>
<evidence type="ECO:0000256" key="3">
    <source>
        <dbReference type="PROSITE-ProRule" id="PRU00261"/>
    </source>
</evidence>